<dbReference type="EMBL" id="CP012382">
    <property type="protein sequence ID" value="AKZ57295.1"/>
    <property type="molecule type" value="Genomic_DNA"/>
</dbReference>
<organism evidence="2 3">
    <name type="scientific">Streptomyces ambofaciens (strain ATCC 23877 / 3486 / DSM 40053 / JCM 4204 / NBRC 12836 / NRRL B-2516)</name>
    <dbReference type="NCBI Taxonomy" id="278992"/>
    <lineage>
        <taxon>Bacteria</taxon>
        <taxon>Bacillati</taxon>
        <taxon>Actinomycetota</taxon>
        <taxon>Actinomycetes</taxon>
        <taxon>Kitasatosporales</taxon>
        <taxon>Streptomycetaceae</taxon>
        <taxon>Streptomyces</taxon>
    </lineage>
</organism>
<name>A0A0K2AVY1_STRA7</name>
<reference evidence="3" key="1">
    <citation type="journal article" date="2015" name="J. Biotechnol.">
        <title>Complete genome sequence of Streptomyces ambofaciens ATCC 23877, the spiramycin producer.</title>
        <authorList>
            <person name="Thibessard A."/>
            <person name="Haas D."/>
            <person name="Gerbaud C."/>
            <person name="Aigle B."/>
            <person name="Lautru S."/>
            <person name="Pernodet J.L."/>
            <person name="Leblond P."/>
        </authorList>
    </citation>
    <scope>NUCLEOTIDE SEQUENCE [LARGE SCALE GENOMIC DNA]</scope>
    <source>
        <strain evidence="3">ATCC 23877 / 3486 / DSM 40053 / JCM 4204 / NBRC 12836 / NRRL B-2516</strain>
    </source>
</reference>
<dbReference type="RefSeq" id="WP_244902970.1">
    <property type="nucleotide sequence ID" value="NZ_CP012382.1"/>
</dbReference>
<gene>
    <name evidence="2" type="ORF">SAM23877_4250</name>
</gene>
<protein>
    <recommendedName>
        <fullName evidence="4">Secreted protein</fullName>
    </recommendedName>
</protein>
<dbReference type="AlphaFoldDB" id="A0A0K2AVY1"/>
<evidence type="ECO:0000313" key="2">
    <source>
        <dbReference type="EMBL" id="AKZ57295.1"/>
    </source>
</evidence>
<sequence>MRTRTGWRRVLLGTLASLTATIGLTAGLAAPAAAATGTPVAVTKYSHTSASGDWVGQGGSVAYTPGTADITVSGEREALTVRIENETDWWTVELAAPRGEKLHPGVYRGAERASSRTGRAPGLDVSGDSRGCNQVYGQFSVHQIEADATGAITVLDATYTQRCEATDAPVLKGVVKYRAYPLSFTYASEPGDYPGQGRSGTHTGATSLFSLQEWGVGGLQYDVSGKRETWSALLVPPVGERFEAGRTYRTERGNGPGVAGLDVSGFGGCNASEGTLTLTRLARGEDGVVTAFAATFVQHCEGAEPALRGTIHYYA</sequence>
<evidence type="ECO:0000313" key="3">
    <source>
        <dbReference type="Proteomes" id="UP000061018"/>
    </source>
</evidence>
<dbReference type="Proteomes" id="UP000061018">
    <property type="component" value="Chromosome"/>
</dbReference>
<feature type="signal peptide" evidence="1">
    <location>
        <begin position="1"/>
        <end position="35"/>
    </location>
</feature>
<dbReference type="PROSITE" id="PS51318">
    <property type="entry name" value="TAT"/>
    <property type="match status" value="1"/>
</dbReference>
<keyword evidence="1" id="KW-0732">Signal</keyword>
<feature type="chain" id="PRO_5038850036" description="Secreted protein" evidence="1">
    <location>
        <begin position="36"/>
        <end position="315"/>
    </location>
</feature>
<accession>A0A0K2AVY1</accession>
<evidence type="ECO:0008006" key="4">
    <source>
        <dbReference type="Google" id="ProtNLM"/>
    </source>
</evidence>
<evidence type="ECO:0000256" key="1">
    <source>
        <dbReference type="SAM" id="SignalP"/>
    </source>
</evidence>
<dbReference type="InterPro" id="IPR006311">
    <property type="entry name" value="TAT_signal"/>
</dbReference>
<dbReference type="STRING" id="1889.SAM40697_3817"/>
<dbReference type="KEGG" id="samb:SAM23877_4250"/>
<proteinExistence type="predicted"/>